<reference evidence="3 4" key="1">
    <citation type="journal article" date="2016" name="Nat. Commun.">
        <title>Thousands of microbial genomes shed light on interconnected biogeochemical processes in an aquifer system.</title>
        <authorList>
            <person name="Anantharaman K."/>
            <person name="Brown C.T."/>
            <person name="Hug L.A."/>
            <person name="Sharon I."/>
            <person name="Castelle C.J."/>
            <person name="Probst A.J."/>
            <person name="Thomas B.C."/>
            <person name="Singh A."/>
            <person name="Wilkins M.J."/>
            <person name="Karaoz U."/>
            <person name="Brodie E.L."/>
            <person name="Williams K.H."/>
            <person name="Hubbard S.S."/>
            <person name="Banfield J.F."/>
        </authorList>
    </citation>
    <scope>NUCLEOTIDE SEQUENCE [LARGE SCALE GENOMIC DNA]</scope>
</reference>
<dbReference type="EMBL" id="MHIF01000066">
    <property type="protein sequence ID" value="OGY46009.1"/>
    <property type="molecule type" value="Genomic_DNA"/>
</dbReference>
<dbReference type="Proteomes" id="UP000178432">
    <property type="component" value="Unassembled WGS sequence"/>
</dbReference>
<proteinExistence type="inferred from homology"/>
<gene>
    <name evidence="3" type="ORF">A2663_00735</name>
</gene>
<dbReference type="CDD" id="cd20736">
    <property type="entry name" value="PoNe_Nuclease"/>
    <property type="match status" value="1"/>
</dbReference>
<organism evidence="3 4">
    <name type="scientific">Candidatus Buchananbacteria bacterium RIFCSPHIGHO2_01_FULL_46_12</name>
    <dbReference type="NCBI Taxonomy" id="1797536"/>
    <lineage>
        <taxon>Bacteria</taxon>
        <taxon>Candidatus Buchananiibacteriota</taxon>
    </lineage>
</organism>
<dbReference type="HAMAP" id="MF_00048">
    <property type="entry name" value="UPF0102"/>
    <property type="match status" value="1"/>
</dbReference>
<evidence type="ECO:0000313" key="3">
    <source>
        <dbReference type="EMBL" id="OGY46009.1"/>
    </source>
</evidence>
<sequence>MPHNQQLGRFGETIAAGWLKKNGYKILARNFRCPDGEVDLVAEIGGVIHFVEVKSRTSRICGWPEEAVGEEKLEAIAAAAENFLEQKNLEADWQIDIISLIFSRKTKTARLWWLENIS</sequence>
<dbReference type="InterPro" id="IPR011856">
    <property type="entry name" value="tRNA_endonuc-like_dom_sf"/>
</dbReference>
<dbReference type="PANTHER" id="PTHR34039:SF1">
    <property type="entry name" value="UPF0102 PROTEIN YRAN"/>
    <property type="match status" value="1"/>
</dbReference>
<name>A0A1G1Y0Z6_9BACT</name>
<dbReference type="Gene3D" id="3.40.1350.10">
    <property type="match status" value="1"/>
</dbReference>
<dbReference type="GO" id="GO:0003676">
    <property type="term" value="F:nucleic acid binding"/>
    <property type="evidence" value="ECO:0007669"/>
    <property type="project" value="InterPro"/>
</dbReference>
<dbReference type="PANTHER" id="PTHR34039">
    <property type="entry name" value="UPF0102 PROTEIN YRAN"/>
    <property type="match status" value="1"/>
</dbReference>
<dbReference type="AlphaFoldDB" id="A0A1G1Y0Z6"/>
<evidence type="ECO:0000256" key="1">
    <source>
        <dbReference type="ARBA" id="ARBA00006738"/>
    </source>
</evidence>
<comment type="caution">
    <text evidence="3">The sequence shown here is derived from an EMBL/GenBank/DDBJ whole genome shotgun (WGS) entry which is preliminary data.</text>
</comment>
<dbReference type="SUPFAM" id="SSF52980">
    <property type="entry name" value="Restriction endonuclease-like"/>
    <property type="match status" value="1"/>
</dbReference>
<dbReference type="Pfam" id="PF02021">
    <property type="entry name" value="UPF0102"/>
    <property type="match status" value="1"/>
</dbReference>
<evidence type="ECO:0000256" key="2">
    <source>
        <dbReference type="HAMAP-Rule" id="MF_00048"/>
    </source>
</evidence>
<dbReference type="InterPro" id="IPR011335">
    <property type="entry name" value="Restrct_endonuc-II-like"/>
</dbReference>
<accession>A0A1G1Y0Z6</accession>
<dbReference type="InterPro" id="IPR003509">
    <property type="entry name" value="UPF0102_YraN-like"/>
</dbReference>
<protein>
    <recommendedName>
        <fullName evidence="2">UPF0102 protein A2663_00735</fullName>
    </recommendedName>
</protein>
<evidence type="ECO:0000313" key="4">
    <source>
        <dbReference type="Proteomes" id="UP000178432"/>
    </source>
</evidence>
<comment type="similarity">
    <text evidence="1 2">Belongs to the UPF0102 family.</text>
</comment>